<comment type="subcellular location">
    <subcellularLocation>
        <location evidence="7">Cytoplasm</location>
    </subcellularLocation>
</comment>
<evidence type="ECO:0000256" key="5">
    <source>
        <dbReference type="ARBA" id="ARBA00022917"/>
    </source>
</evidence>
<dbReference type="PRINTS" id="PR00987">
    <property type="entry name" value="TRNASYNTHGLU"/>
</dbReference>
<dbReference type="InterPro" id="IPR045462">
    <property type="entry name" value="aa-tRNA-synth_I_cd-bd"/>
</dbReference>
<accession>A0A2H0YPF0</accession>
<keyword evidence="2 7" id="KW-0436">Ligase</keyword>
<dbReference type="Proteomes" id="UP000230088">
    <property type="component" value="Unassembled WGS sequence"/>
</dbReference>
<dbReference type="EC" id="6.1.1.17" evidence="7"/>
<comment type="function">
    <text evidence="7">Catalyzes the attachment of glutamate to tRNA(Glu) in a two-step reaction: glutamate is first activated by ATP to form Glu-AMP and then transferred to the acceptor end of tRNA(Glu).</text>
</comment>
<evidence type="ECO:0000256" key="7">
    <source>
        <dbReference type="HAMAP-Rule" id="MF_00022"/>
    </source>
</evidence>
<dbReference type="SUPFAM" id="SSF48163">
    <property type="entry name" value="An anticodon-binding domain of class I aminoacyl-tRNA synthetases"/>
    <property type="match status" value="1"/>
</dbReference>
<dbReference type="InterPro" id="IPR033910">
    <property type="entry name" value="GluRS_core"/>
</dbReference>
<dbReference type="GO" id="GO:0005829">
    <property type="term" value="C:cytosol"/>
    <property type="evidence" value="ECO:0007669"/>
    <property type="project" value="TreeGrafter"/>
</dbReference>
<dbReference type="SUPFAM" id="SSF52374">
    <property type="entry name" value="Nucleotidylyl transferase"/>
    <property type="match status" value="1"/>
</dbReference>
<sequence>MESDTFNLIKPGEVRIRLAPSPTGPFHIGTARAALFNYLFAKKYQGSFILRIEDTDLERSDPGFEKDILENLKWLGMGWDEGPIEIKNSILRLRSGLMVSEVEPSKLKIKNYVGNYGPYRQSERTPIYKKYLERLLNENKGYYCFCSEEELEEQRQYQMSIGQPPIYNGKCKNLPPETVKKYLAEGKPSIIRFKCPFKKVEFNDLIRGKIAFETSLIGDFAIAKNISIPLYNFAVVIDDFEMKISHVIRGEDHISNTPKQILIQEALDFTRPEYAHLPLILGPDRSKLSKRHGATSVSEYRKMGYLPEALLNLIAFLGWNPGTEREIYSLASLIKEFSLEKVQKGGAIFNIKRLDFLNGFYIRQRSVEKLTELCLPYLIEAGLIEPFFETKERVPDLTGYFGREIIQKYLVKETGEKMALGKLQKIIALYQERLKKLSEISELTDFFFKKKLDYPQNLLRWAKMGDREVKNSLDRTAKILSKIEPENWNKENLTSILMPEAEKMPSRGELLWPLRVALTGKKSSAGPFEIAEILGKEKTLERVKLAKILLK</sequence>
<dbReference type="GO" id="GO:0006424">
    <property type="term" value="P:glutamyl-tRNA aminoacylation"/>
    <property type="evidence" value="ECO:0007669"/>
    <property type="project" value="UniProtKB-UniRule"/>
</dbReference>
<dbReference type="GO" id="GO:0005524">
    <property type="term" value="F:ATP binding"/>
    <property type="evidence" value="ECO:0007669"/>
    <property type="project" value="UniProtKB-UniRule"/>
</dbReference>
<dbReference type="Pfam" id="PF19269">
    <property type="entry name" value="Anticodon_2"/>
    <property type="match status" value="1"/>
</dbReference>
<comment type="similarity">
    <text evidence="1 7">Belongs to the class-I aminoacyl-tRNA synthetase family. Glutamate--tRNA ligase type 1 subfamily.</text>
</comment>
<dbReference type="AlphaFoldDB" id="A0A2H0YPF0"/>
<dbReference type="InterPro" id="IPR008925">
    <property type="entry name" value="aa_tRNA-synth_I_cd-bd_sf"/>
</dbReference>
<dbReference type="InterPro" id="IPR004527">
    <property type="entry name" value="Glu-tRNA-ligase_bac/mito"/>
</dbReference>
<feature type="binding site" evidence="7">
    <location>
        <position position="290"/>
    </location>
    <ligand>
        <name>ATP</name>
        <dbReference type="ChEBI" id="CHEBI:30616"/>
    </ligand>
</feature>
<dbReference type="PANTHER" id="PTHR43311:SF2">
    <property type="entry name" value="GLUTAMATE--TRNA LIGASE, MITOCHONDRIAL-RELATED"/>
    <property type="match status" value="1"/>
</dbReference>
<feature type="short sequence motif" description="'KMSKS' region" evidence="7">
    <location>
        <begin position="287"/>
        <end position="291"/>
    </location>
</feature>
<dbReference type="InterPro" id="IPR020058">
    <property type="entry name" value="Glu/Gln-tRNA-synth_Ib_cat-dom"/>
</dbReference>
<reference evidence="11" key="1">
    <citation type="submission" date="2017-09" db="EMBL/GenBank/DDBJ databases">
        <title>Depth-based differentiation of microbial function through sediment-hosted aquifers and enrichment of novel symbionts in the deep terrestrial subsurface.</title>
        <authorList>
            <person name="Probst A.J."/>
            <person name="Ladd B."/>
            <person name="Jarett J.K."/>
            <person name="Geller-Mcgrath D.E."/>
            <person name="Sieber C.M.K."/>
            <person name="Emerson J.B."/>
            <person name="Anantharaman K."/>
            <person name="Thomas B.C."/>
            <person name="Malmstrom R."/>
            <person name="Stieglmeier M."/>
            <person name="Klingl A."/>
            <person name="Woyke T."/>
            <person name="Ryan C.M."/>
            <person name="Banfield J.F."/>
        </authorList>
    </citation>
    <scope>NUCLEOTIDE SEQUENCE [LARGE SCALE GENOMIC DNA]</scope>
</reference>
<keyword evidence="3 7" id="KW-0547">Nucleotide-binding</keyword>
<evidence type="ECO:0000256" key="3">
    <source>
        <dbReference type="ARBA" id="ARBA00022741"/>
    </source>
</evidence>
<comment type="caution">
    <text evidence="10">The sequence shown here is derived from an EMBL/GenBank/DDBJ whole genome shotgun (WGS) entry which is preliminary data.</text>
</comment>
<feature type="short sequence motif" description="'HIGH' region" evidence="7">
    <location>
        <begin position="20"/>
        <end position="30"/>
    </location>
</feature>
<keyword evidence="5 7" id="KW-0648">Protein biosynthesis</keyword>
<evidence type="ECO:0000256" key="6">
    <source>
        <dbReference type="ARBA" id="ARBA00023146"/>
    </source>
</evidence>
<evidence type="ECO:0000256" key="2">
    <source>
        <dbReference type="ARBA" id="ARBA00022598"/>
    </source>
</evidence>
<name>A0A2H0YPF0_9BACT</name>
<dbReference type="HAMAP" id="MF_00022">
    <property type="entry name" value="Glu_tRNA_synth_type1"/>
    <property type="match status" value="1"/>
</dbReference>
<evidence type="ECO:0000256" key="1">
    <source>
        <dbReference type="ARBA" id="ARBA00007894"/>
    </source>
</evidence>
<dbReference type="EMBL" id="PEYD01000014">
    <property type="protein sequence ID" value="PIS39643.1"/>
    <property type="molecule type" value="Genomic_DNA"/>
</dbReference>
<dbReference type="Gene3D" id="1.10.10.350">
    <property type="match status" value="1"/>
</dbReference>
<comment type="subunit">
    <text evidence="7">Monomer.</text>
</comment>
<dbReference type="InterPro" id="IPR049940">
    <property type="entry name" value="GluQ/Sye"/>
</dbReference>
<dbReference type="GO" id="GO:0008270">
    <property type="term" value="F:zinc ion binding"/>
    <property type="evidence" value="ECO:0007669"/>
    <property type="project" value="InterPro"/>
</dbReference>
<keyword evidence="6 7" id="KW-0030">Aminoacyl-tRNA synthetase</keyword>
<organism evidence="10 11">
    <name type="scientific">Candidatus Nealsonbacteria bacterium CG08_land_8_20_14_0_20_38_20</name>
    <dbReference type="NCBI Taxonomy" id="1974705"/>
    <lineage>
        <taxon>Bacteria</taxon>
        <taxon>Candidatus Nealsoniibacteriota</taxon>
    </lineage>
</organism>
<evidence type="ECO:0000259" key="8">
    <source>
        <dbReference type="Pfam" id="PF00749"/>
    </source>
</evidence>
<dbReference type="InterPro" id="IPR020751">
    <property type="entry name" value="aa-tRNA-synth_I_codon-bd_sub2"/>
</dbReference>
<comment type="caution">
    <text evidence="7">Lacks conserved residue(s) required for the propagation of feature annotation.</text>
</comment>
<protein>
    <recommendedName>
        <fullName evidence="7">Glutamate--tRNA ligase</fullName>
        <ecNumber evidence="7">6.1.1.17</ecNumber>
    </recommendedName>
    <alternativeName>
        <fullName evidence="7">Glutamyl-tRNA synthetase</fullName>
        <shortName evidence="7">GluRS</shortName>
    </alternativeName>
</protein>
<evidence type="ECO:0000256" key="4">
    <source>
        <dbReference type="ARBA" id="ARBA00022840"/>
    </source>
</evidence>
<dbReference type="CDD" id="cd00808">
    <property type="entry name" value="GluRS_core"/>
    <property type="match status" value="1"/>
</dbReference>
<gene>
    <name evidence="7" type="primary">gltX</name>
    <name evidence="10" type="ORF">COT33_00875</name>
</gene>
<dbReference type="PROSITE" id="PS00178">
    <property type="entry name" value="AA_TRNA_LIGASE_I"/>
    <property type="match status" value="1"/>
</dbReference>
<evidence type="ECO:0000313" key="11">
    <source>
        <dbReference type="Proteomes" id="UP000230088"/>
    </source>
</evidence>
<dbReference type="NCBIfam" id="TIGR00464">
    <property type="entry name" value="gltX_bact"/>
    <property type="match status" value="1"/>
</dbReference>
<proteinExistence type="inferred from homology"/>
<dbReference type="Gene3D" id="3.40.50.620">
    <property type="entry name" value="HUPs"/>
    <property type="match status" value="1"/>
</dbReference>
<comment type="catalytic activity">
    <reaction evidence="7">
        <text>tRNA(Glu) + L-glutamate + ATP = L-glutamyl-tRNA(Glu) + AMP + diphosphate</text>
        <dbReference type="Rhea" id="RHEA:23540"/>
        <dbReference type="Rhea" id="RHEA-COMP:9663"/>
        <dbReference type="Rhea" id="RHEA-COMP:9680"/>
        <dbReference type="ChEBI" id="CHEBI:29985"/>
        <dbReference type="ChEBI" id="CHEBI:30616"/>
        <dbReference type="ChEBI" id="CHEBI:33019"/>
        <dbReference type="ChEBI" id="CHEBI:78442"/>
        <dbReference type="ChEBI" id="CHEBI:78520"/>
        <dbReference type="ChEBI" id="CHEBI:456215"/>
        <dbReference type="EC" id="6.1.1.17"/>
    </reaction>
</comment>
<feature type="domain" description="Aminoacyl-tRNA synthetase class I anticodon-binding" evidence="9">
    <location>
        <begin position="418"/>
        <end position="545"/>
    </location>
</feature>
<dbReference type="Pfam" id="PF00749">
    <property type="entry name" value="tRNA-synt_1c"/>
    <property type="match status" value="1"/>
</dbReference>
<dbReference type="InterPro" id="IPR001412">
    <property type="entry name" value="aa-tRNA-synth_I_CS"/>
</dbReference>
<keyword evidence="7" id="KW-0963">Cytoplasm</keyword>
<evidence type="ECO:0000313" key="10">
    <source>
        <dbReference type="EMBL" id="PIS39643.1"/>
    </source>
</evidence>
<feature type="domain" description="Glutamyl/glutaminyl-tRNA synthetase class Ib catalytic" evidence="8">
    <location>
        <begin position="13"/>
        <end position="355"/>
    </location>
</feature>
<dbReference type="PANTHER" id="PTHR43311">
    <property type="entry name" value="GLUTAMATE--TRNA LIGASE"/>
    <property type="match status" value="1"/>
</dbReference>
<keyword evidence="4 7" id="KW-0067">ATP-binding</keyword>
<dbReference type="FunFam" id="3.40.50.620:FF:000045">
    <property type="entry name" value="Glutamate--tRNA ligase, mitochondrial"/>
    <property type="match status" value="1"/>
</dbReference>
<dbReference type="GO" id="GO:0000049">
    <property type="term" value="F:tRNA binding"/>
    <property type="evidence" value="ECO:0007669"/>
    <property type="project" value="InterPro"/>
</dbReference>
<dbReference type="GO" id="GO:0004818">
    <property type="term" value="F:glutamate-tRNA ligase activity"/>
    <property type="evidence" value="ECO:0007669"/>
    <property type="project" value="UniProtKB-UniRule"/>
</dbReference>
<dbReference type="InterPro" id="IPR000924">
    <property type="entry name" value="Glu/Gln-tRNA-synth"/>
</dbReference>
<evidence type="ECO:0000259" key="9">
    <source>
        <dbReference type="Pfam" id="PF19269"/>
    </source>
</evidence>
<dbReference type="InterPro" id="IPR014729">
    <property type="entry name" value="Rossmann-like_a/b/a_fold"/>
</dbReference>